<dbReference type="InterPro" id="IPR011606">
    <property type="entry name" value="Brnchd-chn_aa_trnsp_permease"/>
</dbReference>
<dbReference type="GO" id="GO:0005886">
    <property type="term" value="C:plasma membrane"/>
    <property type="evidence" value="ECO:0007669"/>
    <property type="project" value="UniProtKB-SubCell"/>
</dbReference>
<feature type="transmembrane region" description="Helical" evidence="9">
    <location>
        <begin position="75"/>
        <end position="96"/>
    </location>
</feature>
<evidence type="ECO:0000256" key="8">
    <source>
        <dbReference type="SAM" id="MobiDB-lite"/>
    </source>
</evidence>
<keyword evidence="3" id="KW-0813">Transport</keyword>
<evidence type="ECO:0000256" key="7">
    <source>
        <dbReference type="ARBA" id="ARBA00023136"/>
    </source>
</evidence>
<feature type="compositionally biased region" description="Basic and acidic residues" evidence="8">
    <location>
        <begin position="311"/>
        <end position="320"/>
    </location>
</feature>
<evidence type="ECO:0000256" key="4">
    <source>
        <dbReference type="ARBA" id="ARBA00022475"/>
    </source>
</evidence>
<proteinExistence type="inferred from homology"/>
<dbReference type="Proteomes" id="UP000368474">
    <property type="component" value="Unassembled WGS sequence"/>
</dbReference>
<feature type="transmembrane region" description="Helical" evidence="9">
    <location>
        <begin position="192"/>
        <end position="209"/>
    </location>
</feature>
<accession>A0A5E4UW30</accession>
<feature type="transmembrane region" description="Helical" evidence="9">
    <location>
        <begin position="20"/>
        <end position="38"/>
    </location>
</feature>
<dbReference type="GO" id="GO:1903785">
    <property type="term" value="P:L-valine transmembrane transport"/>
    <property type="evidence" value="ECO:0007669"/>
    <property type="project" value="TreeGrafter"/>
</dbReference>
<evidence type="ECO:0000256" key="2">
    <source>
        <dbReference type="ARBA" id="ARBA00010735"/>
    </source>
</evidence>
<dbReference type="PANTHER" id="PTHR34979:SF1">
    <property type="entry name" value="INNER MEMBRANE PROTEIN YGAZ"/>
    <property type="match status" value="1"/>
</dbReference>
<name>A0A5E4UW30_9BURK</name>
<evidence type="ECO:0000256" key="6">
    <source>
        <dbReference type="ARBA" id="ARBA00022989"/>
    </source>
</evidence>
<keyword evidence="4" id="KW-1003">Cell membrane</keyword>
<feature type="transmembrane region" description="Helical" evidence="9">
    <location>
        <begin position="149"/>
        <end position="180"/>
    </location>
</feature>
<organism evidence="10 11">
    <name type="scientific">Pandoraea morbifera</name>
    <dbReference type="NCBI Taxonomy" id="2508300"/>
    <lineage>
        <taxon>Bacteria</taxon>
        <taxon>Pseudomonadati</taxon>
        <taxon>Pseudomonadota</taxon>
        <taxon>Betaproteobacteria</taxon>
        <taxon>Burkholderiales</taxon>
        <taxon>Burkholderiaceae</taxon>
        <taxon>Pandoraea</taxon>
    </lineage>
</organism>
<evidence type="ECO:0000256" key="5">
    <source>
        <dbReference type="ARBA" id="ARBA00022692"/>
    </source>
</evidence>
<protein>
    <submittedName>
        <fullName evidence="10">AzlC-like protein</fullName>
    </submittedName>
</protein>
<gene>
    <name evidence="10" type="ORF">PMO31116_02275</name>
</gene>
<sequence>MPTLRLPAAERDGFAAGFRIISPLLLAIFSWGLVTGVAMSKSVLTVPQAIGMSLMLYAGSAQLASLPLFAAGMPLWTILLTVGIVNLRFVIFSAGLQPHFSYLSLPRRIALGYVNGDLGFVMFMNQNFASGYVPGKEGTYYGITLSNWAVWHVSSILGIMLGALVPDSWGLGFAGTLALIPMMVHTITSRSTMLAVALASVIGVLAFDLPYRLNLVLGVLGALAAGMVCDDLAARHAKRLASARVASGATGIEAGPRDDARTVAPASVSAAAPTAASSVVPADIPAASGVVPADIPSGRSAVGASATHAADAPRRDEERS</sequence>
<evidence type="ECO:0000313" key="10">
    <source>
        <dbReference type="EMBL" id="VVE04212.1"/>
    </source>
</evidence>
<keyword evidence="7 9" id="KW-0472">Membrane</keyword>
<feature type="transmembrane region" description="Helical" evidence="9">
    <location>
        <begin position="50"/>
        <end position="69"/>
    </location>
</feature>
<feature type="transmembrane region" description="Helical" evidence="9">
    <location>
        <begin position="108"/>
        <end position="129"/>
    </location>
</feature>
<evidence type="ECO:0000313" key="11">
    <source>
        <dbReference type="Proteomes" id="UP000368474"/>
    </source>
</evidence>
<keyword evidence="6 9" id="KW-1133">Transmembrane helix</keyword>
<comment type="subcellular location">
    <subcellularLocation>
        <location evidence="1">Cell membrane</location>
        <topology evidence="1">Multi-pass membrane protein</topology>
    </subcellularLocation>
</comment>
<evidence type="ECO:0000256" key="1">
    <source>
        <dbReference type="ARBA" id="ARBA00004651"/>
    </source>
</evidence>
<dbReference type="PANTHER" id="PTHR34979">
    <property type="entry name" value="INNER MEMBRANE PROTEIN YGAZ"/>
    <property type="match status" value="1"/>
</dbReference>
<evidence type="ECO:0000256" key="9">
    <source>
        <dbReference type="SAM" id="Phobius"/>
    </source>
</evidence>
<feature type="region of interest" description="Disordered" evidence="8">
    <location>
        <begin position="296"/>
        <end position="320"/>
    </location>
</feature>
<keyword evidence="5 9" id="KW-0812">Transmembrane</keyword>
<evidence type="ECO:0000256" key="3">
    <source>
        <dbReference type="ARBA" id="ARBA00022448"/>
    </source>
</evidence>
<comment type="similarity">
    <text evidence="2">Belongs to the AzlC family.</text>
</comment>
<dbReference type="EMBL" id="CABPSD010000005">
    <property type="protein sequence ID" value="VVE04212.1"/>
    <property type="molecule type" value="Genomic_DNA"/>
</dbReference>
<dbReference type="AlphaFoldDB" id="A0A5E4UW30"/>
<keyword evidence="11" id="KW-1185">Reference proteome</keyword>
<dbReference type="Pfam" id="PF03591">
    <property type="entry name" value="AzlC"/>
    <property type="match status" value="1"/>
</dbReference>
<reference evidence="10 11" key="1">
    <citation type="submission" date="2019-08" db="EMBL/GenBank/DDBJ databases">
        <authorList>
            <person name="Peeters C."/>
        </authorList>
    </citation>
    <scope>NUCLEOTIDE SEQUENCE [LARGE SCALE GENOMIC DNA]</scope>
    <source>
        <strain evidence="10 11">LMG 31116</strain>
    </source>
</reference>